<dbReference type="Proteomes" id="UP000297641">
    <property type="component" value="Unassembled WGS sequence"/>
</dbReference>
<proteinExistence type="predicted"/>
<feature type="region of interest" description="Disordered" evidence="1">
    <location>
        <begin position="342"/>
        <end position="373"/>
    </location>
</feature>
<evidence type="ECO:0000256" key="1">
    <source>
        <dbReference type="SAM" id="MobiDB-lite"/>
    </source>
</evidence>
<comment type="caution">
    <text evidence="2">The sequence shown here is derived from an EMBL/GenBank/DDBJ whole genome shotgun (WGS) entry which is preliminary data.</text>
</comment>
<dbReference type="RefSeq" id="WP_135769957.1">
    <property type="nucleotide sequence ID" value="NZ_RQFT01000002.1"/>
</dbReference>
<reference evidence="2 3" key="1">
    <citation type="journal article" date="2019" name="PLoS Negl. Trop. Dis.">
        <title>Revisiting the worldwide diversity of Leptospira species in the environment.</title>
        <authorList>
            <person name="Vincent A.T."/>
            <person name="Schiettekatte O."/>
            <person name="Bourhy P."/>
            <person name="Veyrier F.J."/>
            <person name="Picardeau M."/>
        </authorList>
    </citation>
    <scope>NUCLEOTIDE SEQUENCE [LARGE SCALE GENOMIC DNA]</scope>
    <source>
        <strain evidence="2 3">201800273</strain>
    </source>
</reference>
<accession>A0A7I0HWF1</accession>
<name>A0A7I0HWF1_9LEPT</name>
<organism evidence="2 3">
    <name type="scientific">Leptospira bouyouniensis</name>
    <dbReference type="NCBI Taxonomy" id="2484911"/>
    <lineage>
        <taxon>Bacteria</taxon>
        <taxon>Pseudomonadati</taxon>
        <taxon>Spirochaetota</taxon>
        <taxon>Spirochaetia</taxon>
        <taxon>Leptospirales</taxon>
        <taxon>Leptospiraceae</taxon>
        <taxon>Leptospira</taxon>
    </lineage>
</organism>
<sequence>MLEGITPGIGVTYHPENGWGGSIGLGNTTSNVSIAFSKEGNTTLQGSYSIGHGVQLAGDYTTNGAANIGFNYNPTGEGPRRDWNFSLMYDMAGTGLSASVGYTNPNSTIGLTSTVNRDGLSTSAELTGVSIATNGPDGFQMDEINFAEQNINAAQDQTQNDQNKAKLLASGDFTPADIANMSDDDIQNALDGLPQDEGVISNLLSEIGDYISPNLSGILAVGGGIATGIGLLTQFGSLGGGNRIPTNLGSLVESLRNFRRREDESTSTSDGGNRVSKLLDGVNLNWDLPNLGLSPDLLNELGKILNQEGYTSPTAQSNAGSGIVNFLKRIMFIPAVGYPVSSGNTKDRVVDTQEKPKPGEKLPPPKEPKSEDYQEMKTKVLDRFFGKDGSTIPAKVYLEELLKDSNLSPADKNYLRGYTQSLYKDIKSYATLKKDYENGKIPDNYKPKSTFAPLVPNVQNVTMIEAAGEIPPGGRDVMIGTVTGFREYNIDLDRKDLEDRVDSMNEHNKLHPNYHSSDIQIDKAKGVGVDSNVRYNILKEGKDANGNTLWTVYSFHDADNIHQFTNRETAELFVNSALKWREYQIKNGIQPVVPLRINDLSMPGVGNSPYVSPLDTSLDPKGHHHYASAIDIAFPGSDGDRAINVSESSNYDREKVKDLIKIMAESVPPGYELVVHIEDKAVKEYFSGTEIYVDMEKPHADHLHFQLRKKN</sequence>
<evidence type="ECO:0008006" key="4">
    <source>
        <dbReference type="Google" id="ProtNLM"/>
    </source>
</evidence>
<dbReference type="EMBL" id="RQFT01000002">
    <property type="protein sequence ID" value="TGL09141.1"/>
    <property type="molecule type" value="Genomic_DNA"/>
</dbReference>
<feature type="compositionally biased region" description="Basic and acidic residues" evidence="1">
    <location>
        <begin position="345"/>
        <end position="373"/>
    </location>
</feature>
<gene>
    <name evidence="2" type="ORF">EHQ43_01400</name>
</gene>
<evidence type="ECO:0000313" key="3">
    <source>
        <dbReference type="Proteomes" id="UP000297641"/>
    </source>
</evidence>
<protein>
    <recommendedName>
        <fullName evidence="4">TIGR04388 family protein</fullName>
    </recommendedName>
</protein>
<evidence type="ECO:0000313" key="2">
    <source>
        <dbReference type="EMBL" id="TGL09141.1"/>
    </source>
</evidence>
<dbReference type="AlphaFoldDB" id="A0A7I0HWF1"/>